<dbReference type="InterPro" id="IPR051398">
    <property type="entry name" value="Polysacch_Deacetylase"/>
</dbReference>
<name>A0A2H5XFD3_9BACT</name>
<dbReference type="EMBL" id="BEHT01000041">
    <property type="protein sequence ID" value="GBC99892.1"/>
    <property type="molecule type" value="Genomic_DNA"/>
</dbReference>
<keyword evidence="2" id="KW-0732">Signal</keyword>
<comment type="caution">
    <text evidence="4">The sequence shown here is derived from an EMBL/GenBank/DDBJ whole genome shotgun (WGS) entry which is preliminary data.</text>
</comment>
<dbReference type="CDD" id="cd10918">
    <property type="entry name" value="CE4_NodB_like_5s_6s"/>
    <property type="match status" value="1"/>
</dbReference>
<organism evidence="4 5">
    <name type="scientific">Candidatus Fervidibacter japonicus</name>
    <dbReference type="NCBI Taxonomy" id="2035412"/>
    <lineage>
        <taxon>Bacteria</taxon>
        <taxon>Candidatus Fervidibacterota</taxon>
        <taxon>Candidatus Fervidibacter</taxon>
    </lineage>
</organism>
<dbReference type="Proteomes" id="UP000236173">
    <property type="component" value="Unassembled WGS sequence"/>
</dbReference>
<dbReference type="InterPro" id="IPR011330">
    <property type="entry name" value="Glyco_hydro/deAcase_b/a-brl"/>
</dbReference>
<evidence type="ECO:0000256" key="2">
    <source>
        <dbReference type="ARBA" id="ARBA00022729"/>
    </source>
</evidence>
<dbReference type="PANTHER" id="PTHR34216">
    <property type="match status" value="1"/>
</dbReference>
<dbReference type="GO" id="GO:0005975">
    <property type="term" value="P:carbohydrate metabolic process"/>
    <property type="evidence" value="ECO:0007669"/>
    <property type="project" value="InterPro"/>
</dbReference>
<sequence>MPQHGAIILCYHRIADLPNSPRRLWVSPSRFAEQLEVITRYFTPISLSELVTRLRNGNVPDKAIVVTFDDGYADNLWNAKPLLERYGAPATVFVSTGFVGTKREFYWDELERLLLLDCKANEVYLDINGQKRHWQLATPEERLKAYHEIHDSLTPLSPNEREKVIEQLRQRLGAEGEGRDDCRVMTADELLEISRDGLVEIGAHTVNHPDLSVLPPELQWQEIVASKRQLEERLNRPIRWFAYPYGRGNAATRQLVQDAGFEAACAVIHRTVNENDDLYRLPRFFVENWDGEVFMKRLSEL</sequence>
<dbReference type="Gene3D" id="3.20.20.370">
    <property type="entry name" value="Glycoside hydrolase/deacetylase"/>
    <property type="match status" value="1"/>
</dbReference>
<protein>
    <recommendedName>
        <fullName evidence="3">NodB homology domain-containing protein</fullName>
    </recommendedName>
</protein>
<dbReference type="GO" id="GO:0005576">
    <property type="term" value="C:extracellular region"/>
    <property type="evidence" value="ECO:0007669"/>
    <property type="project" value="UniProtKB-SubCell"/>
</dbReference>
<proteinExistence type="predicted"/>
<gene>
    <name evidence="4" type="ORF">HRbin17_02424</name>
</gene>
<dbReference type="GO" id="GO:0016810">
    <property type="term" value="F:hydrolase activity, acting on carbon-nitrogen (but not peptide) bonds"/>
    <property type="evidence" value="ECO:0007669"/>
    <property type="project" value="InterPro"/>
</dbReference>
<dbReference type="InterPro" id="IPR002509">
    <property type="entry name" value="NODB_dom"/>
</dbReference>
<feature type="domain" description="NodB homology" evidence="3">
    <location>
        <begin position="62"/>
        <end position="301"/>
    </location>
</feature>
<evidence type="ECO:0000313" key="4">
    <source>
        <dbReference type="EMBL" id="GBC99892.1"/>
    </source>
</evidence>
<dbReference type="SUPFAM" id="SSF88713">
    <property type="entry name" value="Glycoside hydrolase/deacetylase"/>
    <property type="match status" value="1"/>
</dbReference>
<evidence type="ECO:0000259" key="3">
    <source>
        <dbReference type="PROSITE" id="PS51677"/>
    </source>
</evidence>
<reference evidence="5" key="1">
    <citation type="submission" date="2017-09" db="EMBL/GenBank/DDBJ databases">
        <title>Metaegenomics of thermophilic ammonia-oxidizing enrichment culture.</title>
        <authorList>
            <person name="Kato S."/>
            <person name="Suzuki K."/>
        </authorList>
    </citation>
    <scope>NUCLEOTIDE SEQUENCE [LARGE SCALE GENOMIC DNA]</scope>
</reference>
<dbReference type="PROSITE" id="PS51677">
    <property type="entry name" value="NODB"/>
    <property type="match status" value="1"/>
</dbReference>
<dbReference type="Pfam" id="PF01522">
    <property type="entry name" value="Polysacc_deac_1"/>
    <property type="match status" value="2"/>
</dbReference>
<comment type="subcellular location">
    <subcellularLocation>
        <location evidence="1">Secreted</location>
    </subcellularLocation>
</comment>
<dbReference type="PANTHER" id="PTHR34216:SF3">
    <property type="entry name" value="POLY-BETA-1,6-N-ACETYL-D-GLUCOSAMINE N-DEACETYLASE"/>
    <property type="match status" value="1"/>
</dbReference>
<accession>A0A2H5XFD3</accession>
<dbReference type="AlphaFoldDB" id="A0A2H5XFD3"/>
<evidence type="ECO:0000313" key="5">
    <source>
        <dbReference type="Proteomes" id="UP000236173"/>
    </source>
</evidence>
<evidence type="ECO:0000256" key="1">
    <source>
        <dbReference type="ARBA" id="ARBA00004613"/>
    </source>
</evidence>